<dbReference type="RefSeq" id="WP_167230467.1">
    <property type="nucleotide sequence ID" value="NZ_VUYU01000028.1"/>
</dbReference>
<evidence type="ECO:0000256" key="3">
    <source>
        <dbReference type="ARBA" id="ARBA00022448"/>
    </source>
</evidence>
<dbReference type="InterPro" id="IPR002299">
    <property type="entry name" value="Porin_Neis"/>
</dbReference>
<dbReference type="CDD" id="cd00342">
    <property type="entry name" value="gram_neg_porins"/>
    <property type="match status" value="1"/>
</dbReference>
<dbReference type="PANTHER" id="PTHR34501:SF9">
    <property type="entry name" value="MAJOR OUTER MEMBRANE PROTEIN P.IA"/>
    <property type="match status" value="1"/>
</dbReference>
<keyword evidence="6 12" id="KW-0732">Signal</keyword>
<sequence length="338" mass="35151">MQCKLMAVVLAAAIPLCASAQSSVTIYGVADAALAKEDTGAPNGSRTVVNSGNQSTSRIGFRGVEDLGKGLSAVFNIEAGVALDTGKQDEVMFGRRSVVGLKGNFGTVMIGREYTPIADVANASDINGQGFYGTNLNSFGGGRLTRRISNSVNYKSNSMGGVIVTAGYGLGETATGPSQDLMGLAVEYKANNIYVGAGYHQVERLASGDDKEMIFGAGFTAGAIEVRGNYLVANPTGNNNKYEQANAGVSYTFGDNKIYGNLQQSKLEGGAKGNGYSLAYSYALSKRTNVYTSYATIRNNNKAAFGIFSAGAQVTPDALKGQSGSDPSAFSVGVRHSF</sequence>
<keyword evidence="15" id="KW-1185">Reference proteome</keyword>
<feature type="signal peptide" evidence="12">
    <location>
        <begin position="1"/>
        <end position="20"/>
    </location>
</feature>
<keyword evidence="7" id="KW-0406">Ion transport</keyword>
<evidence type="ECO:0000256" key="4">
    <source>
        <dbReference type="ARBA" id="ARBA00022452"/>
    </source>
</evidence>
<dbReference type="Proteomes" id="UP000785613">
    <property type="component" value="Unassembled WGS sequence"/>
</dbReference>
<comment type="subcellular location">
    <subcellularLocation>
        <location evidence="1">Cell outer membrane</location>
        <topology evidence="1">Multi-pass membrane protein</topology>
    </subcellularLocation>
</comment>
<dbReference type="EMBL" id="VUYU01000028">
    <property type="protein sequence ID" value="NHZ37379.1"/>
    <property type="molecule type" value="Genomic_DNA"/>
</dbReference>
<keyword evidence="5" id="KW-0812">Transmembrane</keyword>
<evidence type="ECO:0000256" key="8">
    <source>
        <dbReference type="ARBA" id="ARBA00023114"/>
    </source>
</evidence>
<comment type="subunit">
    <text evidence="2">Homotrimer.</text>
</comment>
<reference evidence="14 15" key="1">
    <citation type="submission" date="2019-09" db="EMBL/GenBank/DDBJ databases">
        <title>Taxonomy of Antarctic Massilia spp.: description of Massilia rubra sp. nov., Massilia aquatica sp. nov., Massilia mucilaginosa sp. nov., Massilia frigida sp. nov. isolated from streams, lakes and regoliths.</title>
        <authorList>
            <person name="Holochova P."/>
            <person name="Sedlacek I."/>
            <person name="Kralova S."/>
            <person name="Maslanova I."/>
            <person name="Busse H.-J."/>
            <person name="Stankova E."/>
            <person name="Vrbovska V."/>
            <person name="Kovarovic V."/>
            <person name="Bartak M."/>
            <person name="Svec P."/>
            <person name="Pantucek R."/>
        </authorList>
    </citation>
    <scope>NUCLEOTIDE SEQUENCE [LARGE SCALE GENOMIC DNA]</scope>
    <source>
        <strain evidence="14 15">CCM 8692</strain>
    </source>
</reference>
<dbReference type="Gene3D" id="2.40.160.10">
    <property type="entry name" value="Porin"/>
    <property type="match status" value="1"/>
</dbReference>
<protein>
    <submittedName>
        <fullName evidence="14">Porin</fullName>
    </submittedName>
</protein>
<evidence type="ECO:0000256" key="10">
    <source>
        <dbReference type="ARBA" id="ARBA00023237"/>
    </source>
</evidence>
<keyword evidence="10" id="KW-0998">Cell outer membrane</keyword>
<dbReference type="SUPFAM" id="SSF56935">
    <property type="entry name" value="Porins"/>
    <property type="match status" value="1"/>
</dbReference>
<dbReference type="InterPro" id="IPR033900">
    <property type="entry name" value="Gram_neg_porin_domain"/>
</dbReference>
<feature type="chain" id="PRO_5047189729" evidence="12">
    <location>
        <begin position="21"/>
        <end position="338"/>
    </location>
</feature>
<dbReference type="InterPro" id="IPR023614">
    <property type="entry name" value="Porin_dom_sf"/>
</dbReference>
<keyword evidence="8" id="KW-0626">Porin</keyword>
<dbReference type="PANTHER" id="PTHR34501">
    <property type="entry name" value="PROTEIN YDDL-RELATED"/>
    <property type="match status" value="1"/>
</dbReference>
<dbReference type="InterPro" id="IPR001702">
    <property type="entry name" value="Porin_Gram-ve"/>
</dbReference>
<keyword evidence="9" id="KW-0472">Membrane</keyword>
<evidence type="ECO:0000256" key="1">
    <source>
        <dbReference type="ARBA" id="ARBA00004571"/>
    </source>
</evidence>
<dbReference type="PRINTS" id="PR00184">
    <property type="entry name" value="NEISSPPORIN"/>
</dbReference>
<organism evidence="14 15">
    <name type="scientific">Massilia rubra</name>
    <dbReference type="NCBI Taxonomy" id="2607910"/>
    <lineage>
        <taxon>Bacteria</taxon>
        <taxon>Pseudomonadati</taxon>
        <taxon>Pseudomonadota</taxon>
        <taxon>Betaproteobacteria</taxon>
        <taxon>Burkholderiales</taxon>
        <taxon>Oxalobacteraceae</taxon>
        <taxon>Telluria group</taxon>
        <taxon>Massilia</taxon>
    </lineage>
</organism>
<name>A0ABX0LRG3_9BURK</name>
<evidence type="ECO:0000259" key="13">
    <source>
        <dbReference type="Pfam" id="PF13609"/>
    </source>
</evidence>
<feature type="domain" description="Porin" evidence="13">
    <location>
        <begin position="7"/>
        <end position="301"/>
    </location>
</feature>
<proteinExistence type="predicted"/>
<dbReference type="Pfam" id="PF13609">
    <property type="entry name" value="Porin_4"/>
    <property type="match status" value="1"/>
</dbReference>
<dbReference type="InterPro" id="IPR050298">
    <property type="entry name" value="Gram-neg_bact_OMP"/>
</dbReference>
<evidence type="ECO:0000256" key="2">
    <source>
        <dbReference type="ARBA" id="ARBA00011233"/>
    </source>
</evidence>
<feature type="region of interest" description="Disordered" evidence="11">
    <location>
        <begin position="319"/>
        <end position="338"/>
    </location>
</feature>
<dbReference type="PRINTS" id="PR00182">
    <property type="entry name" value="ECOLNEIPORIN"/>
</dbReference>
<evidence type="ECO:0000313" key="14">
    <source>
        <dbReference type="EMBL" id="NHZ37379.1"/>
    </source>
</evidence>
<comment type="caution">
    <text evidence="14">The sequence shown here is derived from an EMBL/GenBank/DDBJ whole genome shotgun (WGS) entry which is preliminary data.</text>
</comment>
<evidence type="ECO:0000256" key="9">
    <source>
        <dbReference type="ARBA" id="ARBA00023136"/>
    </source>
</evidence>
<evidence type="ECO:0000313" key="15">
    <source>
        <dbReference type="Proteomes" id="UP000785613"/>
    </source>
</evidence>
<evidence type="ECO:0000256" key="12">
    <source>
        <dbReference type="SAM" id="SignalP"/>
    </source>
</evidence>
<evidence type="ECO:0000256" key="5">
    <source>
        <dbReference type="ARBA" id="ARBA00022692"/>
    </source>
</evidence>
<keyword evidence="3" id="KW-0813">Transport</keyword>
<accession>A0ABX0LRG3</accession>
<evidence type="ECO:0000256" key="6">
    <source>
        <dbReference type="ARBA" id="ARBA00022729"/>
    </source>
</evidence>
<gene>
    <name evidence="14" type="ORF">F0185_27845</name>
</gene>
<evidence type="ECO:0000256" key="7">
    <source>
        <dbReference type="ARBA" id="ARBA00023065"/>
    </source>
</evidence>
<evidence type="ECO:0000256" key="11">
    <source>
        <dbReference type="SAM" id="MobiDB-lite"/>
    </source>
</evidence>
<keyword evidence="4" id="KW-1134">Transmembrane beta strand</keyword>